<dbReference type="RefSeq" id="WP_074715474.1">
    <property type="nucleotide sequence ID" value="NZ_FNWV01000003.1"/>
</dbReference>
<accession>A0A1H6ISC7</accession>
<dbReference type="EMBL" id="FNWV01000003">
    <property type="protein sequence ID" value="SEH52556.1"/>
    <property type="molecule type" value="Genomic_DNA"/>
</dbReference>
<dbReference type="OrthoDB" id="2052551at2"/>
<proteinExistence type="predicted"/>
<name>A0A1H6ISC7_RUMFL</name>
<reference evidence="1 2" key="1">
    <citation type="submission" date="2016-10" db="EMBL/GenBank/DDBJ databases">
        <authorList>
            <person name="de Groot N.N."/>
        </authorList>
    </citation>
    <scope>NUCLEOTIDE SEQUENCE [LARGE SCALE GENOMIC DNA]</scope>
    <source>
        <strain evidence="1 2">YAD2003</strain>
    </source>
</reference>
<gene>
    <name evidence="1" type="ORF">SAMN02910265_01254</name>
</gene>
<evidence type="ECO:0000313" key="1">
    <source>
        <dbReference type="EMBL" id="SEH52556.1"/>
    </source>
</evidence>
<evidence type="ECO:0000313" key="2">
    <source>
        <dbReference type="Proteomes" id="UP000183190"/>
    </source>
</evidence>
<dbReference type="Proteomes" id="UP000183190">
    <property type="component" value="Unassembled WGS sequence"/>
</dbReference>
<sequence length="75" mass="8503">MSESNEHISLVNLAFNYIKSIVPNNLNALIECDNGVSKKPSKVIGNFIPDVYYCFNNLLIIGEAKTYHDYDRPHS</sequence>
<protein>
    <submittedName>
        <fullName evidence="1">Uncharacterized protein</fullName>
    </submittedName>
</protein>
<dbReference type="AlphaFoldDB" id="A0A1H6ISC7"/>
<organism evidence="1 2">
    <name type="scientific">Ruminococcus flavefaciens</name>
    <dbReference type="NCBI Taxonomy" id="1265"/>
    <lineage>
        <taxon>Bacteria</taxon>
        <taxon>Bacillati</taxon>
        <taxon>Bacillota</taxon>
        <taxon>Clostridia</taxon>
        <taxon>Eubacteriales</taxon>
        <taxon>Oscillospiraceae</taxon>
        <taxon>Ruminococcus</taxon>
    </lineage>
</organism>